<feature type="transmembrane region" description="Helical" evidence="1">
    <location>
        <begin position="15"/>
        <end position="38"/>
    </location>
</feature>
<name>A0AAC9YL41_9MYCO</name>
<reference evidence="2 3" key="1">
    <citation type="submission" date="2017-08" db="EMBL/GenBank/DDBJ databases">
        <title>Phylogentic analysis of Mycobacterium avium complex whole genomes.</title>
        <authorList>
            <person name="Caverly L.J."/>
            <person name="Spilker T."/>
            <person name="LiPuma J."/>
        </authorList>
    </citation>
    <scope>NUCLEOTIDE SEQUENCE [LARGE SCALE GENOMIC DNA]</scope>
    <source>
        <strain evidence="2 3">FLAC0026</strain>
    </source>
</reference>
<keyword evidence="1" id="KW-0472">Membrane</keyword>
<proteinExistence type="predicted"/>
<dbReference type="RefSeq" id="WP_082991381.1">
    <property type="nucleotide sequence ID" value="NZ_CP023147.1"/>
</dbReference>
<evidence type="ECO:0000313" key="3">
    <source>
        <dbReference type="Proteomes" id="UP000216246"/>
    </source>
</evidence>
<sequence>MMHFGPPPRNSRKRLVIALISGVVVVVIAAVIAIAVTLSGGEKKPLTAVDAVKGYLGALARGDAKAALSYAKDQPATTQFLTDDVLKKQISKWPITNIRVLDSDSLSVHVAANFGDQTSDQKMFVKQVDGGGWKLEAGAIKVTFFSSQSAKAASTLTLFGKPVNADQATYVFPGWVDFGNSNPNITQRTPTRPLLLDDLNTISSGTSVNLDYDISDAGRAGIQTALKNAFAECAKSTQLRPPNCPQMALASDLVDGTAQWTPPTDISGMTIGSFDAEKMAVNVYGIVDFQLTAKSASGAPDTGRVPTLAKAVADLSKSPPAITFK</sequence>
<evidence type="ECO:0000256" key="1">
    <source>
        <dbReference type="SAM" id="Phobius"/>
    </source>
</evidence>
<keyword evidence="1" id="KW-1133">Transmembrane helix</keyword>
<gene>
    <name evidence="2" type="ORF">CKJ54_17475</name>
</gene>
<dbReference type="KEGG" id="mmal:CKJ54_17475"/>
<dbReference type="Proteomes" id="UP000216246">
    <property type="component" value="Chromosome"/>
</dbReference>
<accession>A0AAC9YL41</accession>
<dbReference type="EMBL" id="CP023147">
    <property type="protein sequence ID" value="ASW91462.1"/>
    <property type="molecule type" value="Genomic_DNA"/>
</dbReference>
<organism evidence="2 3">
    <name type="scientific">Mycobacterium marseillense</name>
    <dbReference type="NCBI Taxonomy" id="701042"/>
    <lineage>
        <taxon>Bacteria</taxon>
        <taxon>Bacillati</taxon>
        <taxon>Actinomycetota</taxon>
        <taxon>Actinomycetes</taxon>
        <taxon>Mycobacteriales</taxon>
        <taxon>Mycobacteriaceae</taxon>
        <taxon>Mycobacterium</taxon>
        <taxon>Mycobacterium avium complex (MAC)</taxon>
    </lineage>
</organism>
<dbReference type="AlphaFoldDB" id="A0AAC9YL41"/>
<protein>
    <submittedName>
        <fullName evidence="2">DUF4878 domain-containing protein</fullName>
    </submittedName>
</protein>
<evidence type="ECO:0000313" key="2">
    <source>
        <dbReference type="EMBL" id="ASW91462.1"/>
    </source>
</evidence>
<keyword evidence="1" id="KW-0812">Transmembrane</keyword>